<comment type="similarity">
    <text evidence="1">Belongs to the LacAB/RpiB family.</text>
</comment>
<dbReference type="NCBIfam" id="NF004051">
    <property type="entry name" value="PRK05571.1"/>
    <property type="match status" value="1"/>
</dbReference>
<reference evidence="4 5" key="1">
    <citation type="submission" date="2017-09" db="EMBL/GenBank/DDBJ databases">
        <title>Depth-based differentiation of microbial function through sediment-hosted aquifers and enrichment of novel symbionts in the deep terrestrial subsurface.</title>
        <authorList>
            <person name="Probst A.J."/>
            <person name="Ladd B."/>
            <person name="Jarett J.K."/>
            <person name="Geller-Mcgrath D.E."/>
            <person name="Sieber C.M."/>
            <person name="Emerson J.B."/>
            <person name="Anantharaman K."/>
            <person name="Thomas B.C."/>
            <person name="Malmstrom R."/>
            <person name="Stieglmeier M."/>
            <person name="Klingl A."/>
            <person name="Woyke T."/>
            <person name="Ryan C.M."/>
            <person name="Banfield J.F."/>
        </authorList>
    </citation>
    <scope>NUCLEOTIDE SEQUENCE [LARGE SCALE GENOMIC DNA]</scope>
    <source>
        <strain evidence="4">CG07_land_8_20_14_0_80_42_15</strain>
    </source>
</reference>
<dbReference type="Proteomes" id="UP000230052">
    <property type="component" value="Unassembled WGS sequence"/>
</dbReference>
<dbReference type="NCBIfam" id="TIGR01120">
    <property type="entry name" value="rpiB"/>
    <property type="match status" value="1"/>
</dbReference>
<dbReference type="InterPro" id="IPR003500">
    <property type="entry name" value="RpiB_LacA_LacB"/>
</dbReference>
<dbReference type="EMBL" id="PEWV01000013">
    <property type="protein sequence ID" value="PIU42250.1"/>
    <property type="molecule type" value="Genomic_DNA"/>
</dbReference>
<evidence type="ECO:0000313" key="4">
    <source>
        <dbReference type="EMBL" id="PIU42250.1"/>
    </source>
</evidence>
<dbReference type="AlphaFoldDB" id="A0A2J0L0R1"/>
<dbReference type="PANTHER" id="PTHR30345:SF0">
    <property type="entry name" value="DNA DAMAGE-REPAIR_TOLERATION PROTEIN DRT102"/>
    <property type="match status" value="1"/>
</dbReference>
<dbReference type="GO" id="GO:0009052">
    <property type="term" value="P:pentose-phosphate shunt, non-oxidative branch"/>
    <property type="evidence" value="ECO:0007669"/>
    <property type="project" value="TreeGrafter"/>
</dbReference>
<dbReference type="PANTHER" id="PTHR30345">
    <property type="entry name" value="RIBOSE-5-PHOSPHATE ISOMERASE B"/>
    <property type="match status" value="1"/>
</dbReference>
<dbReference type="GO" id="GO:0004751">
    <property type="term" value="F:ribose-5-phosphate isomerase activity"/>
    <property type="evidence" value="ECO:0007669"/>
    <property type="project" value="TreeGrafter"/>
</dbReference>
<keyword evidence="2 4" id="KW-0413">Isomerase</keyword>
<evidence type="ECO:0000256" key="3">
    <source>
        <dbReference type="PIRSR" id="PIRSR005384-1"/>
    </source>
</evidence>
<evidence type="ECO:0000256" key="1">
    <source>
        <dbReference type="ARBA" id="ARBA00008754"/>
    </source>
</evidence>
<dbReference type="InterPro" id="IPR036569">
    <property type="entry name" value="RpiB_LacA_LacB_sf"/>
</dbReference>
<protein>
    <submittedName>
        <fullName evidence="4">Ribose 5-phosphate isomerase B</fullName>
    </submittedName>
</protein>
<dbReference type="PIRSF" id="PIRSF005384">
    <property type="entry name" value="RpiB_LacA_B"/>
    <property type="match status" value="1"/>
</dbReference>
<feature type="active site" description="Proton donor" evidence="3">
    <location>
        <position position="98"/>
    </location>
</feature>
<dbReference type="InterPro" id="IPR004785">
    <property type="entry name" value="RpiB"/>
</dbReference>
<dbReference type="SUPFAM" id="SSF89623">
    <property type="entry name" value="Ribose/Galactose isomerase RpiB/AlsB"/>
    <property type="match status" value="1"/>
</dbReference>
<organism evidence="4 5">
    <name type="scientific">Candidatus Aquitaenariimonas noxiae</name>
    <dbReference type="NCBI Taxonomy" id="1974741"/>
    <lineage>
        <taxon>Bacteria</taxon>
        <taxon>Pseudomonadati</taxon>
        <taxon>Candidatus Omnitrophota</taxon>
        <taxon>Candidatus Aquitaenariimonas</taxon>
    </lineage>
</organism>
<evidence type="ECO:0000256" key="2">
    <source>
        <dbReference type="ARBA" id="ARBA00023235"/>
    </source>
</evidence>
<dbReference type="Pfam" id="PF02502">
    <property type="entry name" value="LacAB_rpiB"/>
    <property type="match status" value="1"/>
</dbReference>
<sequence>MKIAIGSDHGGFELKKELVEFLKNNGHNVKDFGTHTAESCDYPKFSYCVANAVTKGEFARGVLICKSGIGSNIVANKVPGIRAAVCNSEEEARLSREHNDANIIVFGSKFVSAQDAKNILKIWLSTEHVGERHKRRIDQITEIERKILEGE</sequence>
<evidence type="ECO:0000313" key="5">
    <source>
        <dbReference type="Proteomes" id="UP000230052"/>
    </source>
</evidence>
<dbReference type="GO" id="GO:0019316">
    <property type="term" value="P:D-allose catabolic process"/>
    <property type="evidence" value="ECO:0007669"/>
    <property type="project" value="TreeGrafter"/>
</dbReference>
<accession>A0A2J0L0R1</accession>
<comment type="caution">
    <text evidence="4">The sequence shown here is derived from an EMBL/GenBank/DDBJ whole genome shotgun (WGS) entry which is preliminary data.</text>
</comment>
<name>A0A2J0L0R1_9BACT</name>
<feature type="active site" description="Proton acceptor" evidence="3">
    <location>
        <position position="65"/>
    </location>
</feature>
<dbReference type="NCBIfam" id="TIGR00689">
    <property type="entry name" value="rpiB_lacA_lacB"/>
    <property type="match status" value="1"/>
</dbReference>
<dbReference type="Gene3D" id="3.40.1400.10">
    <property type="entry name" value="Sugar-phosphate isomerase, RpiB/LacA/LacB"/>
    <property type="match status" value="1"/>
</dbReference>
<gene>
    <name evidence="4" type="primary">rpiB</name>
    <name evidence="4" type="ORF">COS99_01205</name>
</gene>
<proteinExistence type="inferred from homology"/>